<sequence length="236" mass="25758">MSKKFKGKICVYCGVEGISETADHVIAREFMPVAHRDSIPKVAACGPCNNAKSQLEHYLVAVLPFGSRHPTASVMLDTEVPRRLAGNRRLHRDLAAGHQEAWLTENGITQRTITLPFHGEKLDALFALMTRGLAAHHFGVVIPKDYFIGAGTLASVAEPLMTSLLTMNARAKVTRSLGDGLINYDGAQATDDPHLTVWRYRVYGGVTLSDADSPAEMPDTIWASSSRLRSQSVFSL</sequence>
<protein>
    <recommendedName>
        <fullName evidence="3">HNH endonuclease</fullName>
    </recommendedName>
</protein>
<dbReference type="Proteomes" id="UP000198339">
    <property type="component" value="Unassembled WGS sequence"/>
</dbReference>
<dbReference type="AlphaFoldDB" id="A0A239L8M1"/>
<evidence type="ECO:0000313" key="1">
    <source>
        <dbReference type="EMBL" id="SNT26248.1"/>
    </source>
</evidence>
<dbReference type="Gene3D" id="1.10.30.50">
    <property type="match status" value="1"/>
</dbReference>
<organism evidence="1 2">
    <name type="scientific">Sphingopyxis indica</name>
    <dbReference type="NCBI Taxonomy" id="436663"/>
    <lineage>
        <taxon>Bacteria</taxon>
        <taxon>Pseudomonadati</taxon>
        <taxon>Pseudomonadota</taxon>
        <taxon>Alphaproteobacteria</taxon>
        <taxon>Sphingomonadales</taxon>
        <taxon>Sphingomonadaceae</taxon>
        <taxon>Sphingopyxis</taxon>
    </lineage>
</organism>
<evidence type="ECO:0000313" key="2">
    <source>
        <dbReference type="Proteomes" id="UP000198339"/>
    </source>
</evidence>
<dbReference type="OrthoDB" id="7593432at2"/>
<dbReference type="EMBL" id="FZPA01000020">
    <property type="protein sequence ID" value="SNT26248.1"/>
    <property type="molecule type" value="Genomic_DNA"/>
</dbReference>
<reference evidence="1 2" key="1">
    <citation type="submission" date="2017-06" db="EMBL/GenBank/DDBJ databases">
        <authorList>
            <person name="Kim H.J."/>
            <person name="Triplett B.A."/>
        </authorList>
    </citation>
    <scope>NUCLEOTIDE SEQUENCE [LARGE SCALE GENOMIC DNA]</scope>
    <source>
        <strain evidence="1 2">DS15</strain>
    </source>
</reference>
<dbReference type="RefSeq" id="WP_089217351.1">
    <property type="nucleotide sequence ID" value="NZ_FZPA01000020.1"/>
</dbReference>
<evidence type="ECO:0008006" key="3">
    <source>
        <dbReference type="Google" id="ProtNLM"/>
    </source>
</evidence>
<accession>A0A239L8M1</accession>
<keyword evidence="2" id="KW-1185">Reference proteome</keyword>
<gene>
    <name evidence="1" type="ORF">SAMN06295955_12011</name>
</gene>
<proteinExistence type="predicted"/>
<name>A0A239L8M1_9SPHN</name>